<sequence length="154" mass="17572">MRLRPVEPADLEHFFAHQQDPDANHMAAFSARNPSDRSVFDYHWGLMLRDPKIQVRTIEHDGEVAGSIVMAFHEDYAELSFWTDKSFWNQGVTTAAVEAMLEEFPQRPVRASVVADNVGTHKILEGRGFKQVDQTRDFSNARGEIVAEDHFELS</sequence>
<evidence type="ECO:0000313" key="3">
    <source>
        <dbReference type="Proteomes" id="UP000053528"/>
    </source>
</evidence>
<gene>
    <name evidence="2" type="ORF">HMPREF2128_08095</name>
</gene>
<dbReference type="SUPFAM" id="SSF55729">
    <property type="entry name" value="Acyl-CoA N-acyltransferases (Nat)"/>
    <property type="match status" value="1"/>
</dbReference>
<keyword evidence="2" id="KW-0808">Transferase</keyword>
<dbReference type="InterPro" id="IPR016181">
    <property type="entry name" value="Acyl_CoA_acyltransferase"/>
</dbReference>
<dbReference type="Pfam" id="PF13302">
    <property type="entry name" value="Acetyltransf_3"/>
    <property type="match status" value="1"/>
</dbReference>
<protein>
    <submittedName>
        <fullName evidence="2">Acetyltransferase</fullName>
    </submittedName>
</protein>
<dbReference type="RefSeq" id="WP_052048563.1">
    <property type="nucleotide sequence ID" value="NZ_JRNH01000023.1"/>
</dbReference>
<dbReference type="EMBL" id="JRNH01000023">
    <property type="protein sequence ID" value="KGF19922.1"/>
    <property type="molecule type" value="Genomic_DNA"/>
</dbReference>
<dbReference type="InterPro" id="IPR000182">
    <property type="entry name" value="GNAT_dom"/>
</dbReference>
<evidence type="ECO:0000313" key="2">
    <source>
        <dbReference type="EMBL" id="KGF19922.1"/>
    </source>
</evidence>
<accession>A0A095ZMX4</accession>
<comment type="caution">
    <text evidence="2">The sequence shown here is derived from an EMBL/GenBank/DDBJ whole genome shotgun (WGS) entry which is preliminary data.</text>
</comment>
<name>A0A095ZMX4_9MICC</name>
<evidence type="ECO:0000259" key="1">
    <source>
        <dbReference type="PROSITE" id="PS51186"/>
    </source>
</evidence>
<dbReference type="Gene3D" id="3.40.630.30">
    <property type="match status" value="1"/>
</dbReference>
<dbReference type="GO" id="GO:0016747">
    <property type="term" value="F:acyltransferase activity, transferring groups other than amino-acyl groups"/>
    <property type="evidence" value="ECO:0007669"/>
    <property type="project" value="InterPro"/>
</dbReference>
<dbReference type="CDD" id="cd04301">
    <property type="entry name" value="NAT_SF"/>
    <property type="match status" value="1"/>
</dbReference>
<dbReference type="PANTHER" id="PTHR43328:SF1">
    <property type="entry name" value="N-ACETYLTRANSFERASE DOMAIN-CONTAINING PROTEIN"/>
    <property type="match status" value="1"/>
</dbReference>
<reference evidence="2 3" key="1">
    <citation type="submission" date="2014-07" db="EMBL/GenBank/DDBJ databases">
        <authorList>
            <person name="McCorrison J."/>
            <person name="Sanka R."/>
            <person name="Torralba M."/>
            <person name="Gillis M."/>
            <person name="Haft D.H."/>
            <person name="Methe B."/>
            <person name="Sutton G."/>
            <person name="Nelson K.E."/>
        </authorList>
    </citation>
    <scope>NUCLEOTIDE SEQUENCE [LARGE SCALE GENOMIC DNA]</scope>
    <source>
        <strain evidence="2 3">DNF00011</strain>
    </source>
</reference>
<dbReference type="PANTHER" id="PTHR43328">
    <property type="entry name" value="ACETYLTRANSFERASE-RELATED"/>
    <property type="match status" value="1"/>
</dbReference>
<dbReference type="AlphaFoldDB" id="A0A095ZMX4"/>
<dbReference type="Proteomes" id="UP000053528">
    <property type="component" value="Unassembled WGS sequence"/>
</dbReference>
<organism evidence="2 3">
    <name type="scientific">Pseudoglutamicibacter albus DNF00011</name>
    <dbReference type="NCBI Taxonomy" id="1401063"/>
    <lineage>
        <taxon>Bacteria</taxon>
        <taxon>Bacillati</taxon>
        <taxon>Actinomycetota</taxon>
        <taxon>Actinomycetes</taxon>
        <taxon>Micrococcales</taxon>
        <taxon>Micrococcaceae</taxon>
        <taxon>Pseudoglutamicibacter</taxon>
    </lineage>
</organism>
<feature type="domain" description="N-acetyltransferase" evidence="1">
    <location>
        <begin position="1"/>
        <end position="154"/>
    </location>
</feature>
<proteinExistence type="predicted"/>
<dbReference type="PROSITE" id="PS51186">
    <property type="entry name" value="GNAT"/>
    <property type="match status" value="1"/>
</dbReference>